<evidence type="ECO:0000256" key="4">
    <source>
        <dbReference type="ARBA" id="ARBA00022833"/>
    </source>
</evidence>
<dbReference type="EC" id="3.4.24.-" evidence="7"/>
<evidence type="ECO:0000313" key="9">
    <source>
        <dbReference type="Proteomes" id="UP000001554"/>
    </source>
</evidence>
<evidence type="ECO:0000256" key="5">
    <source>
        <dbReference type="ARBA" id="ARBA00023049"/>
    </source>
</evidence>
<organism evidence="9 10">
    <name type="scientific">Branchiostoma floridae</name>
    <name type="common">Florida lancelet</name>
    <name type="synonym">Amphioxus</name>
    <dbReference type="NCBI Taxonomy" id="7739"/>
    <lineage>
        <taxon>Eukaryota</taxon>
        <taxon>Metazoa</taxon>
        <taxon>Chordata</taxon>
        <taxon>Cephalochordata</taxon>
        <taxon>Leptocardii</taxon>
        <taxon>Amphioxiformes</taxon>
        <taxon>Branchiostomatidae</taxon>
        <taxon>Branchiostoma</taxon>
    </lineage>
</organism>
<keyword evidence="3 6" id="KW-0378">Hydrolase</keyword>
<dbReference type="SUPFAM" id="SSF55486">
    <property type="entry name" value="Metalloproteases ('zincins'), catalytic domain"/>
    <property type="match status" value="1"/>
</dbReference>
<reference evidence="10" key="2">
    <citation type="submission" date="2025-08" db="UniProtKB">
        <authorList>
            <consortium name="RefSeq"/>
        </authorList>
    </citation>
    <scope>IDENTIFICATION</scope>
    <source>
        <strain evidence="10">S238N-H82</strain>
        <tissue evidence="10">Testes</tissue>
    </source>
</reference>
<evidence type="ECO:0000313" key="10">
    <source>
        <dbReference type="RefSeq" id="XP_035692523.1"/>
    </source>
</evidence>
<dbReference type="GO" id="GO:0008270">
    <property type="term" value="F:zinc ion binding"/>
    <property type="evidence" value="ECO:0007669"/>
    <property type="project" value="UniProtKB-UniRule"/>
</dbReference>
<dbReference type="InterPro" id="IPR024079">
    <property type="entry name" value="MetalloPept_cat_dom_sf"/>
</dbReference>
<evidence type="ECO:0000256" key="1">
    <source>
        <dbReference type="ARBA" id="ARBA00022670"/>
    </source>
</evidence>
<feature type="binding site" evidence="6">
    <location>
        <position position="27"/>
    </location>
    <ligand>
        <name>Zn(2+)</name>
        <dbReference type="ChEBI" id="CHEBI:29105"/>
        <note>catalytic</note>
    </ligand>
</feature>
<dbReference type="KEGG" id="bfo:118426995"/>
<dbReference type="OMA" id="FYECANV"/>
<dbReference type="InterPro" id="IPR001506">
    <property type="entry name" value="Peptidase_M12A"/>
</dbReference>
<dbReference type="PROSITE" id="PS51864">
    <property type="entry name" value="ASTACIN"/>
    <property type="match status" value="1"/>
</dbReference>
<accession>A0A9J7M1B5</accession>
<dbReference type="Gene3D" id="3.40.390.10">
    <property type="entry name" value="Collagenase (Catalytic Domain)"/>
    <property type="match status" value="1"/>
</dbReference>
<proteinExistence type="predicted"/>
<dbReference type="AlphaFoldDB" id="A0A9J7M1B5"/>
<keyword evidence="9" id="KW-1185">Reference proteome</keyword>
<feature type="active site" evidence="6">
    <location>
        <position position="24"/>
    </location>
</feature>
<evidence type="ECO:0000256" key="6">
    <source>
        <dbReference type="PROSITE-ProRule" id="PRU01211"/>
    </source>
</evidence>
<feature type="binding site" evidence="6">
    <location>
        <position position="33"/>
    </location>
    <ligand>
        <name>Zn(2+)</name>
        <dbReference type="ChEBI" id="CHEBI:29105"/>
        <note>catalytic</note>
    </ligand>
</feature>
<comment type="cofactor">
    <cofactor evidence="6 7">
        <name>Zn(2+)</name>
        <dbReference type="ChEBI" id="CHEBI:29105"/>
    </cofactor>
    <text evidence="6 7">Binds 1 zinc ion per subunit.</text>
</comment>
<dbReference type="RefSeq" id="XP_035692523.1">
    <property type="nucleotide sequence ID" value="XM_035836630.1"/>
</dbReference>
<sequence>MEHRDVNVNFVNISINQVGAAIHELGHTVGFFHEQSRPDRDSYVKVLWENVRKNQKHNFEKYDWDRVNDFNIPYDYISVMHYRSDEFATRVGRRKLRTVVTTDPFFQDLIGQRISLSFFDIKLANAMYGCSGENTLPSKHSRDL</sequence>
<protein>
    <recommendedName>
        <fullName evidence="7">Metalloendopeptidase</fullName>
        <ecNumber evidence="7">3.4.24.-</ecNumber>
    </recommendedName>
</protein>
<dbReference type="PRINTS" id="PR00480">
    <property type="entry name" value="ASTACIN"/>
</dbReference>
<feature type="domain" description="Peptidase M12A" evidence="8">
    <location>
        <begin position="1"/>
        <end position="131"/>
    </location>
</feature>
<reference evidence="9" key="1">
    <citation type="journal article" date="2020" name="Nat. Ecol. Evol.">
        <title>Deeply conserved synteny resolves early events in vertebrate evolution.</title>
        <authorList>
            <person name="Simakov O."/>
            <person name="Marletaz F."/>
            <person name="Yue J.X."/>
            <person name="O'Connell B."/>
            <person name="Jenkins J."/>
            <person name="Brandt A."/>
            <person name="Calef R."/>
            <person name="Tung C.H."/>
            <person name="Huang T.K."/>
            <person name="Schmutz J."/>
            <person name="Satoh N."/>
            <person name="Yu J.K."/>
            <person name="Putnam N.H."/>
            <person name="Green R.E."/>
            <person name="Rokhsar D.S."/>
        </authorList>
    </citation>
    <scope>NUCLEOTIDE SEQUENCE [LARGE SCALE GENOMIC DNA]</scope>
    <source>
        <strain evidence="9">S238N-H82</strain>
    </source>
</reference>
<evidence type="ECO:0000256" key="2">
    <source>
        <dbReference type="ARBA" id="ARBA00022723"/>
    </source>
</evidence>
<keyword evidence="5 6" id="KW-0482">Metalloprotease</keyword>
<keyword evidence="1 6" id="KW-0645">Protease</keyword>
<gene>
    <name evidence="10" type="primary">LOC118426995</name>
</gene>
<evidence type="ECO:0000256" key="7">
    <source>
        <dbReference type="RuleBase" id="RU361183"/>
    </source>
</evidence>
<dbReference type="Proteomes" id="UP000001554">
    <property type="component" value="Chromosome 12"/>
</dbReference>
<dbReference type="OrthoDB" id="291007at2759"/>
<dbReference type="PANTHER" id="PTHR10127">
    <property type="entry name" value="DISCOIDIN, CUB, EGF, LAMININ , AND ZINC METALLOPROTEASE DOMAIN CONTAINING"/>
    <property type="match status" value="1"/>
</dbReference>
<name>A0A9J7M1B5_BRAFL</name>
<dbReference type="GO" id="GO:0006508">
    <property type="term" value="P:proteolysis"/>
    <property type="evidence" value="ECO:0007669"/>
    <property type="project" value="UniProtKB-KW"/>
</dbReference>
<feature type="binding site" evidence="6">
    <location>
        <position position="23"/>
    </location>
    <ligand>
        <name>Zn(2+)</name>
        <dbReference type="ChEBI" id="CHEBI:29105"/>
        <note>catalytic</note>
    </ligand>
</feature>
<evidence type="ECO:0000259" key="8">
    <source>
        <dbReference type="PROSITE" id="PS51864"/>
    </source>
</evidence>
<comment type="caution">
    <text evidence="6">Lacks conserved residue(s) required for the propagation of feature annotation.</text>
</comment>
<dbReference type="GO" id="GO:0004222">
    <property type="term" value="F:metalloendopeptidase activity"/>
    <property type="evidence" value="ECO:0007669"/>
    <property type="project" value="UniProtKB-UniRule"/>
</dbReference>
<dbReference type="Pfam" id="PF01400">
    <property type="entry name" value="Astacin"/>
    <property type="match status" value="1"/>
</dbReference>
<keyword evidence="2 6" id="KW-0479">Metal-binding</keyword>
<evidence type="ECO:0000256" key="3">
    <source>
        <dbReference type="ARBA" id="ARBA00022801"/>
    </source>
</evidence>
<dbReference type="GeneID" id="118426995"/>
<dbReference type="PANTHER" id="PTHR10127:SF780">
    <property type="entry name" value="METALLOENDOPEPTIDASE"/>
    <property type="match status" value="1"/>
</dbReference>
<keyword evidence="4 6" id="KW-0862">Zinc</keyword>